<dbReference type="Proteomes" id="UP001151287">
    <property type="component" value="Unassembled WGS sequence"/>
</dbReference>
<protein>
    <recommendedName>
        <fullName evidence="8">EamA domain-containing protein</fullName>
    </recommendedName>
</protein>
<feature type="transmembrane region" description="Helical" evidence="7">
    <location>
        <begin position="273"/>
        <end position="294"/>
    </location>
</feature>
<reference evidence="9" key="1">
    <citation type="journal article" date="2022" name="Cell">
        <title>Repeat-based holocentromeres influence genome architecture and karyotype evolution.</title>
        <authorList>
            <person name="Hofstatter P.G."/>
            <person name="Thangavel G."/>
            <person name="Lux T."/>
            <person name="Neumann P."/>
            <person name="Vondrak T."/>
            <person name="Novak P."/>
            <person name="Zhang M."/>
            <person name="Costa L."/>
            <person name="Castellani M."/>
            <person name="Scott A."/>
            <person name="Toegelov H."/>
            <person name="Fuchs J."/>
            <person name="Mata-Sucre Y."/>
            <person name="Dias Y."/>
            <person name="Vanzela A.L.L."/>
            <person name="Huettel B."/>
            <person name="Almeida C.C.S."/>
            <person name="Simkova H."/>
            <person name="Souza G."/>
            <person name="Pedrosa-Harand A."/>
            <person name="Macas J."/>
            <person name="Mayer K.F.X."/>
            <person name="Houben A."/>
            <person name="Marques A."/>
        </authorList>
    </citation>
    <scope>NUCLEOTIDE SEQUENCE</scope>
    <source>
        <strain evidence="9">RhyBre1mFocal</strain>
    </source>
</reference>
<keyword evidence="6 7" id="KW-0472">Membrane</keyword>
<comment type="similarity">
    <text evidence="2">Belongs to the drug/metabolite transporter (DMT) superfamily. Plant drug/metabolite exporter (P-DME) (TC 2.A.7.4) family.</text>
</comment>
<dbReference type="PANTHER" id="PTHR42920:SF26">
    <property type="entry name" value="OS03G0707200 PROTEIN"/>
    <property type="match status" value="1"/>
</dbReference>
<evidence type="ECO:0000259" key="8">
    <source>
        <dbReference type="Pfam" id="PF00892"/>
    </source>
</evidence>
<evidence type="ECO:0000256" key="1">
    <source>
        <dbReference type="ARBA" id="ARBA00004651"/>
    </source>
</evidence>
<feature type="domain" description="EamA" evidence="8">
    <location>
        <begin position="243"/>
        <end position="393"/>
    </location>
</feature>
<dbReference type="Pfam" id="PF00892">
    <property type="entry name" value="EamA"/>
    <property type="match status" value="2"/>
</dbReference>
<proteinExistence type="inferred from homology"/>
<evidence type="ECO:0000313" key="9">
    <source>
        <dbReference type="EMBL" id="KAJ1697319.1"/>
    </source>
</evidence>
<dbReference type="Gene3D" id="1.10.3730.20">
    <property type="match status" value="1"/>
</dbReference>
<evidence type="ECO:0000313" key="10">
    <source>
        <dbReference type="Proteomes" id="UP001151287"/>
    </source>
</evidence>
<feature type="transmembrane region" description="Helical" evidence="7">
    <location>
        <begin position="245"/>
        <end position="261"/>
    </location>
</feature>
<feature type="transmembrane region" description="Helical" evidence="7">
    <location>
        <begin position="314"/>
        <end position="340"/>
    </location>
</feature>
<feature type="transmembrane region" description="Helical" evidence="7">
    <location>
        <begin position="378"/>
        <end position="398"/>
    </location>
</feature>
<dbReference type="AlphaFoldDB" id="A0A9Q0HSZ3"/>
<evidence type="ECO:0000256" key="6">
    <source>
        <dbReference type="ARBA" id="ARBA00023136"/>
    </source>
</evidence>
<dbReference type="SUPFAM" id="SSF103481">
    <property type="entry name" value="Multidrug resistance efflux transporter EmrE"/>
    <property type="match status" value="1"/>
</dbReference>
<dbReference type="EMBL" id="JAMQYH010000002">
    <property type="protein sequence ID" value="KAJ1697319.1"/>
    <property type="molecule type" value="Genomic_DNA"/>
</dbReference>
<evidence type="ECO:0000256" key="4">
    <source>
        <dbReference type="ARBA" id="ARBA00022692"/>
    </source>
</evidence>
<comment type="caution">
    <text evidence="9">The sequence shown here is derived from an EMBL/GenBank/DDBJ whole genome shotgun (WGS) entry which is preliminary data.</text>
</comment>
<dbReference type="InterPro" id="IPR051258">
    <property type="entry name" value="Diverse_Substrate_Transporter"/>
</dbReference>
<keyword evidence="4 7" id="KW-0812">Transmembrane</keyword>
<evidence type="ECO:0000256" key="7">
    <source>
        <dbReference type="SAM" id="Phobius"/>
    </source>
</evidence>
<feature type="domain" description="EamA" evidence="8">
    <location>
        <begin position="114"/>
        <end position="233"/>
    </location>
</feature>
<organism evidence="9 10">
    <name type="scientific">Rhynchospora breviuscula</name>
    <dbReference type="NCBI Taxonomy" id="2022672"/>
    <lineage>
        <taxon>Eukaryota</taxon>
        <taxon>Viridiplantae</taxon>
        <taxon>Streptophyta</taxon>
        <taxon>Embryophyta</taxon>
        <taxon>Tracheophyta</taxon>
        <taxon>Spermatophyta</taxon>
        <taxon>Magnoliopsida</taxon>
        <taxon>Liliopsida</taxon>
        <taxon>Poales</taxon>
        <taxon>Cyperaceae</taxon>
        <taxon>Cyperoideae</taxon>
        <taxon>Rhynchosporeae</taxon>
        <taxon>Rhynchospora</taxon>
    </lineage>
</organism>
<dbReference type="InterPro" id="IPR037185">
    <property type="entry name" value="EmrE-like"/>
</dbReference>
<keyword evidence="5 7" id="KW-1133">Transmembrane helix</keyword>
<dbReference type="InterPro" id="IPR000620">
    <property type="entry name" value="EamA_dom"/>
</dbReference>
<evidence type="ECO:0000256" key="2">
    <source>
        <dbReference type="ARBA" id="ARBA00007635"/>
    </source>
</evidence>
<keyword evidence="10" id="KW-1185">Reference proteome</keyword>
<evidence type="ECO:0000256" key="5">
    <source>
        <dbReference type="ARBA" id="ARBA00022989"/>
    </source>
</evidence>
<gene>
    <name evidence="9" type="ORF">LUZ63_005831</name>
</gene>
<feature type="transmembrane region" description="Helical" evidence="7">
    <location>
        <begin position="106"/>
        <end position="125"/>
    </location>
</feature>
<evidence type="ECO:0000256" key="3">
    <source>
        <dbReference type="ARBA" id="ARBA00022475"/>
    </source>
</evidence>
<feature type="transmembrane region" description="Helical" evidence="7">
    <location>
        <begin position="137"/>
        <end position="155"/>
    </location>
</feature>
<keyword evidence="3" id="KW-1003">Cell membrane</keyword>
<comment type="subcellular location">
    <subcellularLocation>
        <location evidence="1">Cell membrane</location>
        <topology evidence="1">Multi-pass membrane protein</topology>
    </subcellularLocation>
</comment>
<dbReference type="PANTHER" id="PTHR42920">
    <property type="entry name" value="OS03G0707200 PROTEIN-RELATED"/>
    <property type="match status" value="1"/>
</dbReference>
<accession>A0A9Q0HSZ3</accession>
<dbReference type="OrthoDB" id="2017960at2759"/>
<feature type="transmembrane region" description="Helical" evidence="7">
    <location>
        <begin position="352"/>
        <end position="372"/>
    </location>
</feature>
<feature type="transmembrane region" description="Helical" evidence="7">
    <location>
        <begin position="193"/>
        <end position="211"/>
    </location>
</feature>
<name>A0A9Q0HSZ3_9POAL</name>
<sequence>MIPLSSLSASAQISHSPLSRINHLNLSKIRTRRLIKACSLDEEPPPSTTNRVSSEFLEVFRKAEVEIKKELKRKREEIELGLGSRLKSLSRRRPLWRRIFFASRKVRSLMILNVLTVIYASDIPVLKEVEAISDPAFFNMVRFSLAAIPFLPVLIKSSGDFKTRSAGLELGLWVSLGYLSQALGMLTSDAGRASFISAFTVIVVPLIDGLIGASIPPLTWFGAISSLFGMAFLESSGSPPCVGDILNLLSALFFGIHMLRTEQVSRKTSKENFLPILSFEVVVVAFSSMIWFAIRESSTNLPQFNFSSFDLPAFWDMFASFPWIPALYTGLFSTVLCLWAEMYAMSDISATEAAIVYGLEPVWGAAFAWLLLGERWNSTAWFGAVLILCGSLTVQLLGTAPEETKTLKGNHIQSSKSTQKDQYLSFSTVVVDSRKNVTNTRIKRQDKL</sequence>
<dbReference type="GO" id="GO:0005886">
    <property type="term" value="C:plasma membrane"/>
    <property type="evidence" value="ECO:0007669"/>
    <property type="project" value="UniProtKB-SubCell"/>
</dbReference>